<evidence type="ECO:0000259" key="1">
    <source>
        <dbReference type="Pfam" id="PF07727"/>
    </source>
</evidence>
<feature type="non-terminal residue" evidence="2">
    <location>
        <position position="86"/>
    </location>
</feature>
<keyword evidence="2" id="KW-0808">Transferase</keyword>
<reference evidence="2" key="1">
    <citation type="journal article" date="1998" name="Genome">
        <title>Characterisation and physical localisation of Ty1-copia-like retrotransposons in four Alstroemeria species.</title>
        <authorList>
            <person name="Kuipers A.G.J."/>
            <person name="Heslop-Harrison J.S."/>
            <person name="Jacobsen E."/>
        </authorList>
    </citation>
    <scope>NUCLEOTIDE SEQUENCE</scope>
    <source>
        <strain evidence="2">AR-4/S</strain>
        <tissue evidence="2">Young leaves</tissue>
    </source>
</reference>
<dbReference type="GO" id="GO:0003964">
    <property type="term" value="F:RNA-directed DNA polymerase activity"/>
    <property type="evidence" value="ECO:0007669"/>
    <property type="project" value="UniProtKB-KW"/>
</dbReference>
<protein>
    <submittedName>
        <fullName evidence="2">Reverse transcriptase</fullName>
    </submittedName>
</protein>
<evidence type="ECO:0000313" key="2">
    <source>
        <dbReference type="EMBL" id="CAA11434.1"/>
    </source>
</evidence>
<proteinExistence type="predicted"/>
<name>O49254_ALSPE</name>
<dbReference type="InterPro" id="IPR013103">
    <property type="entry name" value="RVT_2"/>
</dbReference>
<dbReference type="AlphaFoldDB" id="O49254"/>
<keyword evidence="2" id="KW-0548">Nucleotidyltransferase</keyword>
<sequence>TAFLHGSLSEIIYMQAPSGLSVAPGQYLRLRKAIYGLKQALRAWFECFRTTVLAVCFTESVEDFALFTRRTTRGLTIFLLYVDDML</sequence>
<keyword evidence="2" id="KW-0695">RNA-directed DNA polymerase</keyword>
<dbReference type="EMBL" id="AJ223553">
    <property type="protein sequence ID" value="CAA11434.1"/>
    <property type="molecule type" value="Genomic_DNA"/>
</dbReference>
<feature type="non-terminal residue" evidence="2">
    <location>
        <position position="1"/>
    </location>
</feature>
<dbReference type="Pfam" id="PF07727">
    <property type="entry name" value="RVT_2"/>
    <property type="match status" value="1"/>
</dbReference>
<accession>O49254</accession>
<feature type="domain" description="Reverse transcriptase Ty1/copia-type" evidence="1">
    <location>
        <begin position="1"/>
        <end position="86"/>
    </location>
</feature>
<organism evidence="2">
    <name type="scientific">Alstroemeria pelegrina</name>
    <name type="common">Peruvian lily</name>
    <dbReference type="NCBI Taxonomy" id="71826"/>
    <lineage>
        <taxon>Eukaryota</taxon>
        <taxon>Viridiplantae</taxon>
        <taxon>Streptophyta</taxon>
        <taxon>Embryophyta</taxon>
        <taxon>Tracheophyta</taxon>
        <taxon>Spermatophyta</taxon>
        <taxon>Magnoliopsida</taxon>
        <taxon>Liliopsida</taxon>
        <taxon>Liliales</taxon>
        <taxon>Alstroemeriaceae</taxon>
        <taxon>Alstroemeria</taxon>
    </lineage>
</organism>